<evidence type="ECO:0000256" key="5">
    <source>
        <dbReference type="ARBA" id="ARBA00038359"/>
    </source>
</evidence>
<evidence type="ECO:0000259" key="7">
    <source>
        <dbReference type="Pfam" id="PF20684"/>
    </source>
</evidence>
<comment type="caution">
    <text evidence="8">The sequence shown here is derived from an EMBL/GenBank/DDBJ whole genome shotgun (WGS) entry which is preliminary data.</text>
</comment>
<evidence type="ECO:0000256" key="6">
    <source>
        <dbReference type="SAM" id="Phobius"/>
    </source>
</evidence>
<keyword evidence="3 6" id="KW-1133">Transmembrane helix</keyword>
<reference evidence="8" key="2">
    <citation type="submission" date="2023-06" db="EMBL/GenBank/DDBJ databases">
        <authorList>
            <consortium name="Lawrence Berkeley National Laboratory"/>
            <person name="Mondo S.J."/>
            <person name="Hensen N."/>
            <person name="Bonometti L."/>
            <person name="Westerberg I."/>
            <person name="Brannstrom I.O."/>
            <person name="Guillou S."/>
            <person name="Cros-Aarteil S."/>
            <person name="Calhoun S."/>
            <person name="Haridas S."/>
            <person name="Kuo A."/>
            <person name="Pangilinan J."/>
            <person name="Riley R."/>
            <person name="Labutti K."/>
            <person name="Andreopoulos B."/>
            <person name="Lipzen A."/>
            <person name="Chen C."/>
            <person name="Yanf M."/>
            <person name="Daum C."/>
            <person name="Ng V."/>
            <person name="Clum A."/>
            <person name="Steindorff A."/>
            <person name="Ohm R."/>
            <person name="Martin F."/>
            <person name="Silar P."/>
            <person name="Natvig D."/>
            <person name="Lalanne C."/>
            <person name="Gautier V."/>
            <person name="Ament-Velasquez S.L."/>
            <person name="Kruys A."/>
            <person name="Hutchinson M.I."/>
            <person name="Powell A.J."/>
            <person name="Barry K."/>
            <person name="Miller A.N."/>
            <person name="Grigoriev I.V."/>
            <person name="Debuchy R."/>
            <person name="Gladieux P."/>
            <person name="Thoren M.H."/>
            <person name="Johannesson H."/>
        </authorList>
    </citation>
    <scope>NUCLEOTIDE SEQUENCE</scope>
    <source>
        <strain evidence="8">PSN324</strain>
    </source>
</reference>
<feature type="transmembrane region" description="Helical" evidence="6">
    <location>
        <begin position="91"/>
        <end position="113"/>
    </location>
</feature>
<organism evidence="8 9">
    <name type="scientific">Cladorrhinum samala</name>
    <dbReference type="NCBI Taxonomy" id="585594"/>
    <lineage>
        <taxon>Eukaryota</taxon>
        <taxon>Fungi</taxon>
        <taxon>Dikarya</taxon>
        <taxon>Ascomycota</taxon>
        <taxon>Pezizomycotina</taxon>
        <taxon>Sordariomycetes</taxon>
        <taxon>Sordariomycetidae</taxon>
        <taxon>Sordariales</taxon>
        <taxon>Podosporaceae</taxon>
        <taxon>Cladorrhinum</taxon>
    </lineage>
</organism>
<evidence type="ECO:0000256" key="3">
    <source>
        <dbReference type="ARBA" id="ARBA00022989"/>
    </source>
</evidence>
<dbReference type="Pfam" id="PF20684">
    <property type="entry name" value="Fung_rhodopsin"/>
    <property type="match status" value="1"/>
</dbReference>
<evidence type="ECO:0000313" key="9">
    <source>
        <dbReference type="Proteomes" id="UP001321749"/>
    </source>
</evidence>
<name>A0AAV9HI50_9PEZI</name>
<dbReference type="EMBL" id="MU865021">
    <property type="protein sequence ID" value="KAK4460013.1"/>
    <property type="molecule type" value="Genomic_DNA"/>
</dbReference>
<feature type="domain" description="Rhodopsin" evidence="7">
    <location>
        <begin position="28"/>
        <end position="264"/>
    </location>
</feature>
<sequence length="334" mass="37016">MFPLLPIVKLQLIISVSVGLLTLTTVVLRIVNRVYHATLGWDDYLILFALPQGMALIIIQGLWSPMGVGYPVTETGPNLTHFFKLLFAFEMLYTTSISTIKLSVLSFYLRVFFANSTLHRATKATAAIVCAWTVANVLQVSIICRTFVKLEWAPGLIHKAVCSKHIASYVAIGSFNIITDVVILVLPLPILWKLDTSRATKSGLTIIFFMGLGVSIIAIIRIGSLLAIRLGDLTETMMWPEFWSVMEPNLGILCVSLPMLNRMLGRCIFRRARPRPRQTRLDSPCKTSHTCSAGVYSPDKEFFSQTVDTPPAEGFGCDLGLRLVHDVEGGGKRE</sequence>
<feature type="transmembrane region" description="Helical" evidence="6">
    <location>
        <begin position="44"/>
        <end position="63"/>
    </location>
</feature>
<keyword evidence="2 6" id="KW-0812">Transmembrane</keyword>
<comment type="subcellular location">
    <subcellularLocation>
        <location evidence="1">Membrane</location>
        <topology evidence="1">Multi-pass membrane protein</topology>
    </subcellularLocation>
</comment>
<dbReference type="PANTHER" id="PTHR33048">
    <property type="entry name" value="PTH11-LIKE INTEGRAL MEMBRANE PROTEIN (AFU_ORTHOLOGUE AFUA_5G11245)"/>
    <property type="match status" value="1"/>
</dbReference>
<dbReference type="Proteomes" id="UP001321749">
    <property type="component" value="Unassembled WGS sequence"/>
</dbReference>
<keyword evidence="9" id="KW-1185">Reference proteome</keyword>
<evidence type="ECO:0000256" key="1">
    <source>
        <dbReference type="ARBA" id="ARBA00004141"/>
    </source>
</evidence>
<feature type="transmembrane region" description="Helical" evidence="6">
    <location>
        <begin position="12"/>
        <end position="32"/>
    </location>
</feature>
<feature type="transmembrane region" description="Helical" evidence="6">
    <location>
        <begin position="168"/>
        <end position="192"/>
    </location>
</feature>
<dbReference type="AlphaFoldDB" id="A0AAV9HI50"/>
<reference evidence="8" key="1">
    <citation type="journal article" date="2023" name="Mol. Phylogenet. Evol.">
        <title>Genome-scale phylogeny and comparative genomics of the fungal order Sordariales.</title>
        <authorList>
            <person name="Hensen N."/>
            <person name="Bonometti L."/>
            <person name="Westerberg I."/>
            <person name="Brannstrom I.O."/>
            <person name="Guillou S."/>
            <person name="Cros-Aarteil S."/>
            <person name="Calhoun S."/>
            <person name="Haridas S."/>
            <person name="Kuo A."/>
            <person name="Mondo S."/>
            <person name="Pangilinan J."/>
            <person name="Riley R."/>
            <person name="LaButti K."/>
            <person name="Andreopoulos B."/>
            <person name="Lipzen A."/>
            <person name="Chen C."/>
            <person name="Yan M."/>
            <person name="Daum C."/>
            <person name="Ng V."/>
            <person name="Clum A."/>
            <person name="Steindorff A."/>
            <person name="Ohm R.A."/>
            <person name="Martin F."/>
            <person name="Silar P."/>
            <person name="Natvig D.O."/>
            <person name="Lalanne C."/>
            <person name="Gautier V."/>
            <person name="Ament-Velasquez S.L."/>
            <person name="Kruys A."/>
            <person name="Hutchinson M.I."/>
            <person name="Powell A.J."/>
            <person name="Barry K."/>
            <person name="Miller A.N."/>
            <person name="Grigoriev I.V."/>
            <person name="Debuchy R."/>
            <person name="Gladieux P."/>
            <person name="Hiltunen Thoren M."/>
            <person name="Johannesson H."/>
        </authorList>
    </citation>
    <scope>NUCLEOTIDE SEQUENCE</scope>
    <source>
        <strain evidence="8">PSN324</strain>
    </source>
</reference>
<evidence type="ECO:0000313" key="8">
    <source>
        <dbReference type="EMBL" id="KAK4460013.1"/>
    </source>
</evidence>
<gene>
    <name evidence="8" type="ORF">QBC42DRAFT_253802</name>
</gene>
<dbReference type="GO" id="GO:0016020">
    <property type="term" value="C:membrane"/>
    <property type="evidence" value="ECO:0007669"/>
    <property type="project" value="UniProtKB-SubCell"/>
</dbReference>
<evidence type="ECO:0000256" key="4">
    <source>
        <dbReference type="ARBA" id="ARBA00023136"/>
    </source>
</evidence>
<accession>A0AAV9HI50</accession>
<feature type="transmembrane region" description="Helical" evidence="6">
    <location>
        <begin position="204"/>
        <end position="230"/>
    </location>
</feature>
<dbReference type="InterPro" id="IPR049326">
    <property type="entry name" value="Rhodopsin_dom_fungi"/>
</dbReference>
<keyword evidence="4 6" id="KW-0472">Membrane</keyword>
<protein>
    <recommendedName>
        <fullName evidence="7">Rhodopsin domain-containing protein</fullName>
    </recommendedName>
</protein>
<evidence type="ECO:0000256" key="2">
    <source>
        <dbReference type="ARBA" id="ARBA00022692"/>
    </source>
</evidence>
<proteinExistence type="inferred from homology"/>
<comment type="similarity">
    <text evidence="5">Belongs to the SAT4 family.</text>
</comment>
<dbReference type="InterPro" id="IPR052337">
    <property type="entry name" value="SAT4-like"/>
</dbReference>
<dbReference type="PANTHER" id="PTHR33048:SF161">
    <property type="entry name" value="INTEGRAL MEMBRANE PROTEIN"/>
    <property type="match status" value="1"/>
</dbReference>